<evidence type="ECO:0000313" key="2">
    <source>
        <dbReference type="EMBL" id="STQ83199.1"/>
    </source>
</evidence>
<dbReference type="PANTHER" id="PTHR30373:SF2">
    <property type="entry name" value="UPF0603 PROTEIN YGCG"/>
    <property type="match status" value="1"/>
</dbReference>
<proteinExistence type="predicted"/>
<accession>A0AAX2KWC6</accession>
<dbReference type="PANTHER" id="PTHR30373">
    <property type="entry name" value="UPF0603 PROTEIN YGCG"/>
    <property type="match status" value="1"/>
</dbReference>
<evidence type="ECO:0000313" key="3">
    <source>
        <dbReference type="Proteomes" id="UP000254396"/>
    </source>
</evidence>
<sequence length="178" mass="19845">MDDFRGYWKGGGYRRTALREKQHALQKKRDDILAGKMTEASTQTTINNFSKQEITGENELVTITGTNGQLNINDANIYVSDNAGIVSNQLKQKMFQLNQQLLENANGAQFMLITVPALPSGESVESYSNKIANQLGVGDREKNNGVVFLMAIEDRESRLEVGYGLESILTDSYAGYYY</sequence>
<name>A0AAX2KWC6_ENTFL</name>
<dbReference type="AlphaFoldDB" id="A0AAX2KWC6"/>
<dbReference type="InterPro" id="IPR007621">
    <property type="entry name" value="TPM_dom"/>
</dbReference>
<dbReference type="Gene3D" id="3.10.310.50">
    <property type="match status" value="1"/>
</dbReference>
<feature type="domain" description="TPM" evidence="1">
    <location>
        <begin position="79"/>
        <end position="175"/>
    </location>
</feature>
<evidence type="ECO:0000259" key="1">
    <source>
        <dbReference type="Pfam" id="PF04536"/>
    </source>
</evidence>
<protein>
    <submittedName>
        <fullName evidence="2">Domain of uncharacterized function (DUF477)</fullName>
    </submittedName>
</protein>
<gene>
    <name evidence="2" type="ORF">NCTC13379_03646</name>
</gene>
<organism evidence="2 3">
    <name type="scientific">Enterococcus faecalis</name>
    <name type="common">Streptococcus faecalis</name>
    <dbReference type="NCBI Taxonomy" id="1351"/>
    <lineage>
        <taxon>Bacteria</taxon>
        <taxon>Bacillati</taxon>
        <taxon>Bacillota</taxon>
        <taxon>Bacilli</taxon>
        <taxon>Lactobacillales</taxon>
        <taxon>Enterococcaceae</taxon>
        <taxon>Enterococcus</taxon>
    </lineage>
</organism>
<reference evidence="2 3" key="1">
    <citation type="submission" date="2018-06" db="EMBL/GenBank/DDBJ databases">
        <authorList>
            <consortium name="Pathogen Informatics"/>
            <person name="Doyle S."/>
        </authorList>
    </citation>
    <scope>NUCLEOTIDE SEQUENCE [LARGE SCALE GENOMIC DNA]</scope>
    <source>
        <strain evidence="2 3">NCTC13379</strain>
    </source>
</reference>
<dbReference type="Proteomes" id="UP000254396">
    <property type="component" value="Unassembled WGS sequence"/>
</dbReference>
<comment type="caution">
    <text evidence="2">The sequence shown here is derived from an EMBL/GenBank/DDBJ whole genome shotgun (WGS) entry which is preliminary data.</text>
</comment>
<dbReference type="EMBL" id="UGIX01000008">
    <property type="protein sequence ID" value="STQ83199.1"/>
    <property type="molecule type" value="Genomic_DNA"/>
</dbReference>
<dbReference type="Pfam" id="PF04536">
    <property type="entry name" value="TPM_phosphatase"/>
    <property type="match status" value="1"/>
</dbReference>